<keyword evidence="4" id="KW-1185">Reference proteome</keyword>
<evidence type="ECO:0000313" key="3">
    <source>
        <dbReference type="EMBL" id="NEN25851.1"/>
    </source>
</evidence>
<dbReference type="SUPFAM" id="SSF50998">
    <property type="entry name" value="Quinoprotein alcohol dehydrogenase-like"/>
    <property type="match status" value="1"/>
</dbReference>
<dbReference type="InterPro" id="IPR015943">
    <property type="entry name" value="WD40/YVTN_repeat-like_dom_sf"/>
</dbReference>
<reference evidence="3 4" key="1">
    <citation type="submission" date="2020-02" db="EMBL/GenBank/DDBJ databases">
        <title>Out from the shadows clarifying the taxonomy of the family Cryomorphaceae and related taxa by utilizing the GTDB taxonomic framework.</title>
        <authorList>
            <person name="Bowman J.P."/>
        </authorList>
    </citation>
    <scope>NUCLEOTIDE SEQUENCE [LARGE SCALE GENOMIC DNA]</scope>
    <source>
        <strain evidence="3 4">QSSC 1-22</strain>
    </source>
</reference>
<dbReference type="InterPro" id="IPR026444">
    <property type="entry name" value="Secre_tail"/>
</dbReference>
<dbReference type="InterPro" id="IPR011047">
    <property type="entry name" value="Quinoprotein_ADH-like_sf"/>
</dbReference>
<comment type="caution">
    <text evidence="3">The sequence shown here is derived from an EMBL/GenBank/DDBJ whole genome shotgun (WGS) entry which is preliminary data.</text>
</comment>
<dbReference type="Pfam" id="PF18962">
    <property type="entry name" value="Por_Secre_tail"/>
    <property type="match status" value="1"/>
</dbReference>
<evidence type="ECO:0000256" key="1">
    <source>
        <dbReference type="ARBA" id="ARBA00022729"/>
    </source>
</evidence>
<protein>
    <submittedName>
        <fullName evidence="3">T9SS type A sorting domain-containing protein</fullName>
    </submittedName>
</protein>
<dbReference type="EMBL" id="JAAGVY010000095">
    <property type="protein sequence ID" value="NEN25851.1"/>
    <property type="molecule type" value="Genomic_DNA"/>
</dbReference>
<sequence>MRILIVIGLIFISQLTYSQITFQKTYGDIGKSESGEGITQLSNGDYIICSSQKASGDSIIGNFVGEGVIRRLDVYGNELWTTYFSDPNSPIHDLNFYNIIKTLDGNLVVTGLSDYGYENDDYDAFLAKIDIDGQLIWQHNYGGSFAQFAKKVIETSDGGFLMVGVNHTSASESSQALYAIKTNSFGILEWEYTQPDEPDPSIKHRAYSVTETSDGHFIIAGNVTQTVTTPDGIYIVCLDSSGGLIWDNTFAYFHGQGRDVFIKANGNILVCGWYAPNGFPRPLVIELDANGMFLNDYEYNYNDDLMEWAYSFYKDESDMVTMLSFDYQSNYRITQIDNNFDILWSSFINYSSATFANGNHITKTNDNGFAGVGTSMIEDEIVPVAFKVDENGVLSTPDSIYELNRISIYPNPTSNLLFISIQNDSKLLFMKLFDLNGKLIKQFQSFERRLDISEISSGQYFLKVEIDNSVVTEKIIIK</sequence>
<dbReference type="PANTHER" id="PTHR42754">
    <property type="entry name" value="ENDOGLUCANASE"/>
    <property type="match status" value="1"/>
</dbReference>
<dbReference type="PANTHER" id="PTHR42754:SF1">
    <property type="entry name" value="LIPOPROTEIN"/>
    <property type="match status" value="1"/>
</dbReference>
<organism evidence="3 4">
    <name type="scientific">Cryomorpha ignava</name>
    <dbReference type="NCBI Taxonomy" id="101383"/>
    <lineage>
        <taxon>Bacteria</taxon>
        <taxon>Pseudomonadati</taxon>
        <taxon>Bacteroidota</taxon>
        <taxon>Flavobacteriia</taxon>
        <taxon>Flavobacteriales</taxon>
        <taxon>Cryomorphaceae</taxon>
        <taxon>Cryomorpha</taxon>
    </lineage>
</organism>
<proteinExistence type="predicted"/>
<dbReference type="Gene3D" id="2.130.10.10">
    <property type="entry name" value="YVTN repeat-like/Quinoprotein amine dehydrogenase"/>
    <property type="match status" value="1"/>
</dbReference>
<accession>A0A7K3WXL7</accession>
<keyword evidence="1" id="KW-0732">Signal</keyword>
<evidence type="ECO:0000313" key="4">
    <source>
        <dbReference type="Proteomes" id="UP000486602"/>
    </source>
</evidence>
<gene>
    <name evidence="3" type="ORF">G3O08_20380</name>
</gene>
<evidence type="ECO:0000259" key="2">
    <source>
        <dbReference type="Pfam" id="PF18962"/>
    </source>
</evidence>
<dbReference type="RefSeq" id="WP_163287295.1">
    <property type="nucleotide sequence ID" value="NZ_JAAGVY010000095.1"/>
</dbReference>
<dbReference type="AlphaFoldDB" id="A0A7K3WXL7"/>
<name>A0A7K3WXL7_9FLAO</name>
<dbReference type="Proteomes" id="UP000486602">
    <property type="component" value="Unassembled WGS sequence"/>
</dbReference>
<feature type="domain" description="Secretion system C-terminal sorting" evidence="2">
    <location>
        <begin position="408"/>
        <end position="477"/>
    </location>
</feature>
<dbReference type="NCBIfam" id="TIGR04183">
    <property type="entry name" value="Por_Secre_tail"/>
    <property type="match status" value="1"/>
</dbReference>